<evidence type="ECO:0000313" key="2">
    <source>
        <dbReference type="EMBL" id="KAF6372060.1"/>
    </source>
</evidence>
<dbReference type="Proteomes" id="UP000585614">
    <property type="component" value="Unassembled WGS sequence"/>
</dbReference>
<gene>
    <name evidence="2" type="ORF">mRhiFer1_009796</name>
</gene>
<dbReference type="EMBL" id="JACAGC010000004">
    <property type="protein sequence ID" value="KAF6372060.1"/>
    <property type="molecule type" value="Genomic_DNA"/>
</dbReference>
<reference evidence="2 3" key="1">
    <citation type="journal article" date="2020" name="Nature">
        <title>Six reference-quality genomes reveal evolution of bat adaptations.</title>
        <authorList>
            <person name="Jebb D."/>
            <person name="Huang Z."/>
            <person name="Pippel M."/>
            <person name="Hughes G.M."/>
            <person name="Lavrichenko K."/>
            <person name="Devanna P."/>
            <person name="Winkler S."/>
            <person name="Jermiin L.S."/>
            <person name="Skirmuntt E.C."/>
            <person name="Katzourakis A."/>
            <person name="Burkitt-Gray L."/>
            <person name="Ray D.A."/>
            <person name="Sullivan K.A.M."/>
            <person name="Roscito J.G."/>
            <person name="Kirilenko B.M."/>
            <person name="Davalos L.M."/>
            <person name="Corthals A.P."/>
            <person name="Power M.L."/>
            <person name="Jones G."/>
            <person name="Ransome R.D."/>
            <person name="Dechmann D.K.N."/>
            <person name="Locatelli A.G."/>
            <person name="Puechmaille S.J."/>
            <person name="Fedrigo O."/>
            <person name="Jarvis E.D."/>
            <person name="Hiller M."/>
            <person name="Vernes S.C."/>
            <person name="Myers E.W."/>
            <person name="Teeling E.C."/>
        </authorList>
    </citation>
    <scope>NUCLEOTIDE SEQUENCE [LARGE SCALE GENOMIC DNA]</scope>
    <source>
        <strain evidence="2">MRhiFer1</strain>
        <tissue evidence="2">Lung</tissue>
    </source>
</reference>
<feature type="chain" id="PRO_5029873622" description="Secreted protein" evidence="1">
    <location>
        <begin position="24"/>
        <end position="73"/>
    </location>
</feature>
<evidence type="ECO:0008006" key="4">
    <source>
        <dbReference type="Google" id="ProtNLM"/>
    </source>
</evidence>
<protein>
    <recommendedName>
        <fullName evidence="4">Secreted protein</fullName>
    </recommendedName>
</protein>
<proteinExistence type="predicted"/>
<feature type="signal peptide" evidence="1">
    <location>
        <begin position="1"/>
        <end position="23"/>
    </location>
</feature>
<keyword evidence="1" id="KW-0732">Signal</keyword>
<name>A0A7J7ZED3_RHIFE</name>
<evidence type="ECO:0000313" key="3">
    <source>
        <dbReference type="Proteomes" id="UP000585614"/>
    </source>
</evidence>
<sequence length="73" mass="8050">MDHPTAILSVSLCFHSFLYNCWGCFSPAKAQDLDFEERAKVCVPQKVKKTKHCVSMLLLGPPTGVLEPSAVTQ</sequence>
<organism evidence="2 3">
    <name type="scientific">Rhinolophus ferrumequinum</name>
    <name type="common">Greater horseshoe bat</name>
    <dbReference type="NCBI Taxonomy" id="59479"/>
    <lineage>
        <taxon>Eukaryota</taxon>
        <taxon>Metazoa</taxon>
        <taxon>Chordata</taxon>
        <taxon>Craniata</taxon>
        <taxon>Vertebrata</taxon>
        <taxon>Euteleostomi</taxon>
        <taxon>Mammalia</taxon>
        <taxon>Eutheria</taxon>
        <taxon>Laurasiatheria</taxon>
        <taxon>Chiroptera</taxon>
        <taxon>Yinpterochiroptera</taxon>
        <taxon>Rhinolophoidea</taxon>
        <taxon>Rhinolophidae</taxon>
        <taxon>Rhinolophinae</taxon>
        <taxon>Rhinolophus</taxon>
    </lineage>
</organism>
<evidence type="ECO:0000256" key="1">
    <source>
        <dbReference type="SAM" id="SignalP"/>
    </source>
</evidence>
<accession>A0A7J7ZED3</accession>
<comment type="caution">
    <text evidence="2">The sequence shown here is derived from an EMBL/GenBank/DDBJ whole genome shotgun (WGS) entry which is preliminary data.</text>
</comment>
<dbReference type="AlphaFoldDB" id="A0A7J7ZED3"/>